<dbReference type="InterPro" id="IPR002213">
    <property type="entry name" value="UDP_glucos_trans"/>
</dbReference>
<evidence type="ECO:0000313" key="7">
    <source>
        <dbReference type="Proteomes" id="UP001634007"/>
    </source>
</evidence>
<gene>
    <name evidence="6" type="ORF">ACJRO7_033319</name>
</gene>
<proteinExistence type="inferred from homology"/>
<evidence type="ECO:0000256" key="3">
    <source>
        <dbReference type="ARBA" id="ARBA00022679"/>
    </source>
</evidence>
<dbReference type="FunFam" id="3.40.50.2000:FF:000055">
    <property type="entry name" value="Glycosyltransferase"/>
    <property type="match status" value="1"/>
</dbReference>
<dbReference type="SUPFAM" id="SSF53756">
    <property type="entry name" value="UDP-Glycosyltransferase/glycogen phosphorylase"/>
    <property type="match status" value="1"/>
</dbReference>
<evidence type="ECO:0000256" key="1">
    <source>
        <dbReference type="ARBA" id="ARBA00009995"/>
    </source>
</evidence>
<name>A0ABD3JYZ0_EUCGL</name>
<keyword evidence="7" id="KW-1185">Reference proteome</keyword>
<reference evidence="6 7" key="1">
    <citation type="submission" date="2024-11" db="EMBL/GenBank/DDBJ databases">
        <title>Chromosome-level genome assembly of Eucalyptus globulus Labill. provides insights into its genome evolution.</title>
        <authorList>
            <person name="Li X."/>
        </authorList>
    </citation>
    <scope>NUCLEOTIDE SEQUENCE [LARGE SCALE GENOMIC DNA]</scope>
    <source>
        <strain evidence="6">CL2024</strain>
        <tissue evidence="6">Fresh tender leaves</tissue>
    </source>
</reference>
<comment type="caution">
    <text evidence="6">The sequence shown here is derived from an EMBL/GenBank/DDBJ whole genome shotgun (WGS) entry which is preliminary data.</text>
</comment>
<dbReference type="Pfam" id="PF00201">
    <property type="entry name" value="UDPGT"/>
    <property type="match status" value="1"/>
</dbReference>
<dbReference type="CDD" id="cd03784">
    <property type="entry name" value="GT1_Gtf-like"/>
    <property type="match status" value="1"/>
</dbReference>
<evidence type="ECO:0000256" key="4">
    <source>
        <dbReference type="RuleBase" id="RU003718"/>
    </source>
</evidence>
<dbReference type="PANTHER" id="PTHR11926">
    <property type="entry name" value="GLUCOSYL/GLUCURONOSYL TRANSFERASES"/>
    <property type="match status" value="1"/>
</dbReference>
<dbReference type="GO" id="GO:0035251">
    <property type="term" value="F:UDP-glucosyltransferase activity"/>
    <property type="evidence" value="ECO:0007669"/>
    <property type="project" value="UniProtKB-ARBA"/>
</dbReference>
<evidence type="ECO:0000313" key="6">
    <source>
        <dbReference type="EMBL" id="KAL3728715.1"/>
    </source>
</evidence>
<dbReference type="Proteomes" id="UP001634007">
    <property type="component" value="Unassembled WGS sequence"/>
</dbReference>
<dbReference type="EC" id="2.4.1.-" evidence="5"/>
<dbReference type="EMBL" id="JBJKBG010000008">
    <property type="protein sequence ID" value="KAL3728715.1"/>
    <property type="molecule type" value="Genomic_DNA"/>
</dbReference>
<dbReference type="PANTHER" id="PTHR11926:SF1365">
    <property type="entry name" value="GLYCOSYLTRANSFERASE"/>
    <property type="match status" value="1"/>
</dbReference>
<sequence>MGSSPLESRNSRALAHAVCVPFPAQGHVNPMMQLAKLLHARGIFVTFVNTEFNHRRLLRSRGADSLQDLENFCFETIPDGLPPSDRDATQDVPALFDSTRKNCLGPFKKLLARIKSDEVVPPVTCVISDGAMGFASEAAKELGVPEVQFWTASACGFMGYLQFRELVKRGIVPFKDEDFLSNGMLDDPVDWIPGMRNIRLRDIPSFMRTTDLNDIMFDFLGEEAQHCLKSSAILFNTFNELEHEVLEKIADISPRIYCAGPLFFLLQDIPSSSVKSFRSSLWKEDYSCLEWLDQREAESVVYVNYGSITVMTEEHLKEFAWGLANSKHPFLWVIRPDVVQGDSAILPPEFLEEVKDRGFLTSWCPQDQVLSHRSVGAFLTHCGWNSTLEGICGGVPLICWPFFAEQQTNCRYACTEWGNGIEVNQDVRREEIEALVREVMEGVSGKKMRENAKKWKERAVEAAGRRGPSHNDFNRFINEVFRLNDLDQREPLPDSNVCRKSVKRRRNKNTRFQDFTLLVSSMLVCTSSFDMVF</sequence>
<evidence type="ECO:0000256" key="5">
    <source>
        <dbReference type="RuleBase" id="RU362057"/>
    </source>
</evidence>
<dbReference type="AlphaFoldDB" id="A0ABD3JYZ0"/>
<dbReference type="InterPro" id="IPR035595">
    <property type="entry name" value="UDP_glycos_trans_CS"/>
</dbReference>
<comment type="similarity">
    <text evidence="1 4">Belongs to the UDP-glycosyltransferase family.</text>
</comment>
<organism evidence="6 7">
    <name type="scientific">Eucalyptus globulus</name>
    <name type="common">Tasmanian blue gum</name>
    <dbReference type="NCBI Taxonomy" id="34317"/>
    <lineage>
        <taxon>Eukaryota</taxon>
        <taxon>Viridiplantae</taxon>
        <taxon>Streptophyta</taxon>
        <taxon>Embryophyta</taxon>
        <taxon>Tracheophyta</taxon>
        <taxon>Spermatophyta</taxon>
        <taxon>Magnoliopsida</taxon>
        <taxon>eudicotyledons</taxon>
        <taxon>Gunneridae</taxon>
        <taxon>Pentapetalae</taxon>
        <taxon>rosids</taxon>
        <taxon>malvids</taxon>
        <taxon>Myrtales</taxon>
        <taxon>Myrtaceae</taxon>
        <taxon>Myrtoideae</taxon>
        <taxon>Eucalypteae</taxon>
        <taxon>Eucalyptus</taxon>
    </lineage>
</organism>
<dbReference type="FunFam" id="3.40.50.2000:FF:000027">
    <property type="entry name" value="Glycosyltransferase"/>
    <property type="match status" value="1"/>
</dbReference>
<evidence type="ECO:0000256" key="2">
    <source>
        <dbReference type="ARBA" id="ARBA00022676"/>
    </source>
</evidence>
<dbReference type="Gene3D" id="3.40.50.2000">
    <property type="entry name" value="Glycogen Phosphorylase B"/>
    <property type="match status" value="2"/>
</dbReference>
<accession>A0ABD3JYZ0</accession>
<keyword evidence="2 4" id="KW-0328">Glycosyltransferase</keyword>
<protein>
    <recommendedName>
        <fullName evidence="5">Glycosyltransferase</fullName>
        <ecNumber evidence="5">2.4.1.-</ecNumber>
    </recommendedName>
</protein>
<dbReference type="PROSITE" id="PS00375">
    <property type="entry name" value="UDPGT"/>
    <property type="match status" value="1"/>
</dbReference>
<keyword evidence="3 4" id="KW-0808">Transferase</keyword>